<proteinExistence type="predicted"/>
<evidence type="ECO:0000313" key="2">
    <source>
        <dbReference type="EnsemblMetazoa" id="CLYHEMP007347.1"/>
    </source>
</evidence>
<organism evidence="2 3">
    <name type="scientific">Clytia hemisphaerica</name>
    <dbReference type="NCBI Taxonomy" id="252671"/>
    <lineage>
        <taxon>Eukaryota</taxon>
        <taxon>Metazoa</taxon>
        <taxon>Cnidaria</taxon>
        <taxon>Hydrozoa</taxon>
        <taxon>Hydroidolina</taxon>
        <taxon>Leptothecata</taxon>
        <taxon>Obeliida</taxon>
        <taxon>Clytiidae</taxon>
        <taxon>Clytia</taxon>
    </lineage>
</organism>
<dbReference type="EnsemblMetazoa" id="CLYHEMT007347.1">
    <property type="protein sequence ID" value="CLYHEMP007347.1"/>
    <property type="gene ID" value="CLYHEMG007347"/>
</dbReference>
<dbReference type="PANTHER" id="PTHR37984">
    <property type="entry name" value="PROTEIN CBG26694"/>
    <property type="match status" value="1"/>
</dbReference>
<dbReference type="Proteomes" id="UP000594262">
    <property type="component" value="Unplaced"/>
</dbReference>
<dbReference type="AlphaFoldDB" id="A0A7M5V7J8"/>
<accession>A0A7M5V7J8</accession>
<protein>
    <recommendedName>
        <fullName evidence="1">Integrase zinc-binding domain-containing protein</fullName>
    </recommendedName>
</protein>
<evidence type="ECO:0000259" key="1">
    <source>
        <dbReference type="Pfam" id="PF17921"/>
    </source>
</evidence>
<reference evidence="2" key="1">
    <citation type="submission" date="2021-01" db="UniProtKB">
        <authorList>
            <consortium name="EnsemblMetazoa"/>
        </authorList>
    </citation>
    <scope>IDENTIFICATION</scope>
</reference>
<feature type="domain" description="Integrase zinc-binding" evidence="1">
    <location>
        <begin position="79"/>
        <end position="122"/>
    </location>
</feature>
<sequence>MVVDHETTEYVNMVVYHATPKGESLDEIAKATKDDPILAQVIKRIQTNSWTKNLKPFHQLRHNLSLHEEILLKDHTIVIPSSTRNDILQLAHKQHLGIVKTKSLLREKVWWPGISTDIEKFIS</sequence>
<dbReference type="Pfam" id="PF17921">
    <property type="entry name" value="Integrase_H2C2"/>
    <property type="match status" value="1"/>
</dbReference>
<dbReference type="InterPro" id="IPR050951">
    <property type="entry name" value="Retrovirus_Pol_polyprotein"/>
</dbReference>
<name>A0A7M5V7J8_9CNID</name>
<evidence type="ECO:0000313" key="3">
    <source>
        <dbReference type="Proteomes" id="UP000594262"/>
    </source>
</evidence>
<dbReference type="Gene3D" id="1.10.340.70">
    <property type="match status" value="1"/>
</dbReference>
<dbReference type="InterPro" id="IPR041588">
    <property type="entry name" value="Integrase_H2C2"/>
</dbReference>
<dbReference type="OrthoDB" id="5964945at2759"/>
<dbReference type="FunFam" id="1.10.340.70:FF:000003">
    <property type="entry name" value="Protein CBG25708"/>
    <property type="match status" value="1"/>
</dbReference>
<keyword evidence="3" id="KW-1185">Reference proteome</keyword>
<dbReference type="PANTHER" id="PTHR37984:SF15">
    <property type="entry name" value="INTEGRASE CATALYTIC DOMAIN-CONTAINING PROTEIN"/>
    <property type="match status" value="1"/>
</dbReference>